<dbReference type="Pfam" id="PF03280">
    <property type="entry name" value="Lipase_chap"/>
    <property type="match status" value="1"/>
</dbReference>
<gene>
    <name evidence="18" type="ORF">QTA56_16125</name>
</gene>
<comment type="similarity">
    <text evidence="3">Belongs to the lipase chaperone family.</text>
</comment>
<evidence type="ECO:0000256" key="17">
    <source>
        <dbReference type="SAM" id="MobiDB-lite"/>
    </source>
</evidence>
<evidence type="ECO:0000256" key="14">
    <source>
        <dbReference type="ARBA" id="ARBA00031542"/>
    </source>
</evidence>
<comment type="function">
    <text evidence="1">May be involved in the folding of the extracellular lipase during its passage through the periplasm.</text>
</comment>
<keyword evidence="7" id="KW-0812">Transmembrane</keyword>
<evidence type="ECO:0000313" key="19">
    <source>
        <dbReference type="Proteomes" id="UP001168524"/>
    </source>
</evidence>
<keyword evidence="6" id="KW-0997">Cell inner membrane</keyword>
<keyword evidence="11" id="KW-0472">Membrane</keyword>
<evidence type="ECO:0000256" key="1">
    <source>
        <dbReference type="ARBA" id="ARBA00003280"/>
    </source>
</evidence>
<feature type="compositionally biased region" description="Polar residues" evidence="17">
    <location>
        <begin position="31"/>
        <end position="42"/>
    </location>
</feature>
<feature type="coiled-coil region" evidence="16">
    <location>
        <begin position="259"/>
        <end position="293"/>
    </location>
</feature>
<evidence type="ECO:0000256" key="16">
    <source>
        <dbReference type="SAM" id="Coils"/>
    </source>
</evidence>
<keyword evidence="9" id="KW-1133">Transmembrane helix</keyword>
<comment type="caution">
    <text evidence="18">The sequence shown here is derived from an EMBL/GenBank/DDBJ whole genome shotgun (WGS) entry which is preliminary data.</text>
</comment>
<feature type="region of interest" description="Disordered" evidence="17">
    <location>
        <begin position="31"/>
        <end position="53"/>
    </location>
</feature>
<dbReference type="RefSeq" id="WP_267982005.1">
    <property type="nucleotide sequence ID" value="NZ_JAPQKF010000010.1"/>
</dbReference>
<evidence type="ECO:0000256" key="7">
    <source>
        <dbReference type="ARBA" id="ARBA00022692"/>
    </source>
</evidence>
<reference evidence="18" key="1">
    <citation type="submission" date="2023-06" db="EMBL/GenBank/DDBJ databases">
        <title>Two novel species of Acinetobacter isolated from motorbike repairing workshop in Vietnam.</title>
        <authorList>
            <person name="Le N.T.T."/>
        </authorList>
    </citation>
    <scope>NUCLEOTIDE SEQUENCE</scope>
    <source>
        <strain evidence="18">VNH17</strain>
    </source>
</reference>
<accession>A0ABT7WST1</accession>
<dbReference type="SUPFAM" id="SSF158855">
    <property type="entry name" value="Lipase chaperone-like"/>
    <property type="match status" value="1"/>
</dbReference>
<evidence type="ECO:0000256" key="9">
    <source>
        <dbReference type="ARBA" id="ARBA00022989"/>
    </source>
</evidence>
<evidence type="ECO:0000256" key="6">
    <source>
        <dbReference type="ARBA" id="ARBA00022519"/>
    </source>
</evidence>
<dbReference type="EMBL" id="JAUDZE010000010">
    <property type="protein sequence ID" value="MDN0015748.1"/>
    <property type="molecule type" value="Genomic_DNA"/>
</dbReference>
<evidence type="ECO:0000256" key="2">
    <source>
        <dbReference type="ARBA" id="ARBA00004383"/>
    </source>
</evidence>
<evidence type="ECO:0000256" key="10">
    <source>
        <dbReference type="ARBA" id="ARBA00023098"/>
    </source>
</evidence>
<keyword evidence="19" id="KW-1185">Reference proteome</keyword>
<evidence type="ECO:0000256" key="4">
    <source>
        <dbReference type="ARBA" id="ARBA00019692"/>
    </source>
</evidence>
<evidence type="ECO:0000256" key="3">
    <source>
        <dbReference type="ARBA" id="ARBA00010358"/>
    </source>
</evidence>
<evidence type="ECO:0000256" key="11">
    <source>
        <dbReference type="ARBA" id="ARBA00023136"/>
    </source>
</evidence>
<keyword evidence="16" id="KW-0175">Coiled coil</keyword>
<evidence type="ECO:0000256" key="12">
    <source>
        <dbReference type="ARBA" id="ARBA00023186"/>
    </source>
</evidence>
<name>A0ABT7WST1_9GAMM</name>
<evidence type="ECO:0000256" key="8">
    <source>
        <dbReference type="ARBA" id="ARBA00022963"/>
    </source>
</evidence>
<dbReference type="Proteomes" id="UP001168524">
    <property type="component" value="Unassembled WGS sequence"/>
</dbReference>
<keyword evidence="10" id="KW-0443">Lipid metabolism</keyword>
<protein>
    <recommendedName>
        <fullName evidence="4">Lipase chaperone</fullName>
    </recommendedName>
    <alternativeName>
        <fullName evidence="15">Lipase foldase</fullName>
    </alternativeName>
    <alternativeName>
        <fullName evidence="13">Lipase helper protein</fullName>
    </alternativeName>
    <alternativeName>
        <fullName evidence="14">Lipase modulator</fullName>
    </alternativeName>
</protein>
<comment type="subcellular location">
    <subcellularLocation>
        <location evidence="2">Cell inner membrane</location>
        <topology evidence="2">Single-pass membrane protein</topology>
        <orientation evidence="2">Periplasmic side</orientation>
    </subcellularLocation>
</comment>
<evidence type="ECO:0000313" key="18">
    <source>
        <dbReference type="EMBL" id="MDN0015748.1"/>
    </source>
</evidence>
<evidence type="ECO:0000256" key="15">
    <source>
        <dbReference type="ARBA" id="ARBA00033028"/>
    </source>
</evidence>
<proteinExistence type="inferred from homology"/>
<evidence type="ECO:0000256" key="5">
    <source>
        <dbReference type="ARBA" id="ARBA00022475"/>
    </source>
</evidence>
<organism evidence="18 19">
    <name type="scientific">Acinetobacter thutiue</name>
    <dbReference type="NCBI Taxonomy" id="2998078"/>
    <lineage>
        <taxon>Bacteria</taxon>
        <taxon>Pseudomonadati</taxon>
        <taxon>Pseudomonadota</taxon>
        <taxon>Gammaproteobacteria</taxon>
        <taxon>Moraxellales</taxon>
        <taxon>Moraxellaceae</taxon>
        <taxon>Acinetobacter</taxon>
    </lineage>
</organism>
<dbReference type="InterPro" id="IPR004961">
    <property type="entry name" value="Lipase_chaperone"/>
</dbReference>
<evidence type="ECO:0000256" key="13">
    <source>
        <dbReference type="ARBA" id="ARBA00030948"/>
    </source>
</evidence>
<keyword evidence="12" id="KW-0143">Chaperone</keyword>
<keyword evidence="8" id="KW-0442">Lipid degradation</keyword>
<sequence length="309" mass="35978">MNKRLLLTIMVVLVVLVGFVVWKSTSSSAAIQQTKTTTQSNDPSKDFSDTKMQNKNKEEILQESLSRQLQSLQKQPGNITQFLNDFNTNCHVQDCNAALAKALANYPDQAFAHLVENLLKRMPQYEQQMQSTVLSTSLSPKQRFDALWKLREQTLGTAETMLGFGQERNYADYRFAYNDLSQNQNLSAEQRLKAFESLQRQYPDAVQQENKIGLYEQAIQLINHSSSNPTEIASLKQKLQQQYLTEQEQQDIQLRDQREVQQQQQVIQYQQAVKQLQQEMEPLKSQISETEWQKQYQQRLEKLRLDMFS</sequence>
<keyword evidence="5" id="KW-1003">Cell membrane</keyword>